<gene>
    <name evidence="2" type="ORF">OXX778_LOCUS7666</name>
</gene>
<accession>A0A813UKZ5</accession>
<dbReference type="EMBL" id="CAJNOC010000994">
    <property type="protein sequence ID" value="CAF0824878.1"/>
    <property type="molecule type" value="Genomic_DNA"/>
</dbReference>
<keyword evidence="3" id="KW-1185">Reference proteome</keyword>
<evidence type="ECO:0000313" key="2">
    <source>
        <dbReference type="EMBL" id="CAF0824878.1"/>
    </source>
</evidence>
<comment type="caution">
    <text evidence="2">The sequence shown here is derived from an EMBL/GenBank/DDBJ whole genome shotgun (WGS) entry which is preliminary data.</text>
</comment>
<dbReference type="Proteomes" id="UP000663879">
    <property type="component" value="Unassembled WGS sequence"/>
</dbReference>
<feature type="region of interest" description="Disordered" evidence="1">
    <location>
        <begin position="128"/>
        <end position="151"/>
    </location>
</feature>
<dbReference type="AlphaFoldDB" id="A0A813UKZ5"/>
<name>A0A813UKZ5_9BILA</name>
<organism evidence="2 3">
    <name type="scientific">Brachionus calyciflorus</name>
    <dbReference type="NCBI Taxonomy" id="104777"/>
    <lineage>
        <taxon>Eukaryota</taxon>
        <taxon>Metazoa</taxon>
        <taxon>Spiralia</taxon>
        <taxon>Gnathifera</taxon>
        <taxon>Rotifera</taxon>
        <taxon>Eurotatoria</taxon>
        <taxon>Monogononta</taxon>
        <taxon>Pseudotrocha</taxon>
        <taxon>Ploima</taxon>
        <taxon>Brachionidae</taxon>
        <taxon>Brachionus</taxon>
    </lineage>
</organism>
<reference evidence="2" key="1">
    <citation type="submission" date="2021-02" db="EMBL/GenBank/DDBJ databases">
        <authorList>
            <person name="Nowell W R."/>
        </authorList>
    </citation>
    <scope>NUCLEOTIDE SEQUENCE</scope>
    <source>
        <strain evidence="2">Ploen Becks lab</strain>
    </source>
</reference>
<proteinExistence type="predicted"/>
<evidence type="ECO:0000313" key="3">
    <source>
        <dbReference type="Proteomes" id="UP000663879"/>
    </source>
</evidence>
<evidence type="ECO:0000256" key="1">
    <source>
        <dbReference type="SAM" id="MobiDB-lite"/>
    </source>
</evidence>
<sequence>MEPTIHCTPDKENSPKRPFFGWEDAFVFPVNMVPYTTRRVLEDPTIQLRESEKNELVSVLFNIMVQYGDYPWPKHYSKACMSLVQRFPHLLENDGKSGFECYKAKLRRKFAEHRRQVATPERLIAQAKYTSKKSKKSSDEDPISSAKKTLF</sequence>
<protein>
    <submittedName>
        <fullName evidence="2">Uncharacterized protein</fullName>
    </submittedName>
</protein>